<dbReference type="PANTHER" id="PTHR30290">
    <property type="entry name" value="PERIPLASMIC BINDING COMPONENT OF ABC TRANSPORTER"/>
    <property type="match status" value="1"/>
</dbReference>
<keyword evidence="1 2" id="KW-0732">Signal</keyword>
<dbReference type="Gene3D" id="3.10.105.10">
    <property type="entry name" value="Dipeptide-binding Protein, Domain 3"/>
    <property type="match status" value="1"/>
</dbReference>
<dbReference type="InterPro" id="IPR039424">
    <property type="entry name" value="SBP_5"/>
</dbReference>
<gene>
    <name evidence="4" type="ORF">JOF46_000926</name>
</gene>
<comment type="caution">
    <text evidence="4">The sequence shown here is derived from an EMBL/GenBank/DDBJ whole genome shotgun (WGS) entry which is preliminary data.</text>
</comment>
<dbReference type="InterPro" id="IPR000914">
    <property type="entry name" value="SBP_5_dom"/>
</dbReference>
<evidence type="ECO:0000313" key="5">
    <source>
        <dbReference type="Proteomes" id="UP000766570"/>
    </source>
</evidence>
<dbReference type="CDD" id="cd08491">
    <property type="entry name" value="PBP2_NikA_DppA_OppA_like_12"/>
    <property type="match status" value="1"/>
</dbReference>
<feature type="signal peptide" evidence="2">
    <location>
        <begin position="1"/>
        <end position="33"/>
    </location>
</feature>
<feature type="chain" id="PRO_5046503485" evidence="2">
    <location>
        <begin position="34"/>
        <end position="533"/>
    </location>
</feature>
<evidence type="ECO:0000256" key="1">
    <source>
        <dbReference type="ARBA" id="ARBA00022729"/>
    </source>
</evidence>
<dbReference type="Gene3D" id="3.40.190.10">
    <property type="entry name" value="Periplasmic binding protein-like II"/>
    <property type="match status" value="1"/>
</dbReference>
<dbReference type="Proteomes" id="UP000766570">
    <property type="component" value="Unassembled WGS sequence"/>
</dbReference>
<keyword evidence="5" id="KW-1185">Reference proteome</keyword>
<dbReference type="InterPro" id="IPR030678">
    <property type="entry name" value="Peptide/Ni-bd"/>
</dbReference>
<dbReference type="EMBL" id="JAGIOE010000001">
    <property type="protein sequence ID" value="MBP2373014.1"/>
    <property type="molecule type" value="Genomic_DNA"/>
</dbReference>
<reference evidence="4 5" key="1">
    <citation type="submission" date="2021-03" db="EMBL/GenBank/DDBJ databases">
        <title>Sequencing the genomes of 1000 actinobacteria strains.</title>
        <authorList>
            <person name="Klenk H.-P."/>
        </authorList>
    </citation>
    <scope>NUCLEOTIDE SEQUENCE [LARGE SCALE GENOMIC DNA]</scope>
    <source>
        <strain evidence="4 5">DSM 15454</strain>
    </source>
</reference>
<feature type="domain" description="Solute-binding protein family 5" evidence="3">
    <location>
        <begin position="100"/>
        <end position="453"/>
    </location>
</feature>
<dbReference type="RefSeq" id="WP_209906252.1">
    <property type="nucleotide sequence ID" value="NZ_BAAAMI010000019.1"/>
</dbReference>
<sequence length="533" mass="56938">MFFANKPGNPVTRTRRLSMAVAAGALLGTTVLAGCSVANSEGATGSSGAGGPAAGDTLRVVLQQEPPTLEACESNLTSTGVVVRSTITEPLIERNPTTGELEPKLATEWTSSDDTKWTLKLREGVKFHDDSEFTAEDAAATIDRAVNGKLGCNVEGYVFGDDDLKLNVVDATTLEVTAPKADPILPLRLSFLEVVPSETSTTEKVREPIGTGPYKLDKWEAGQSINVSAFADYWGEAPAFPKANYQWRSEGSVRAAMITSGEADIATGLSPEDNIGDLGVSYPNNETVALRMHADKAPFTDIRVRQAVNYAIDKEAIVASLYGGRDKAAAQLVPEGVVGHSDSLVVWPYDPEKAKSLVDEAKADGVDTSAQISMIVRTAQFPKIEELGQVLQEQLTQAGLNVKLKMLETSQHLTYQVRPFPTDDEGAIMLMTQHGNQAGDAAFTVDQYMTTKGAQSAFGTPELDKLIAEADAATGEDRQGAFEKVFSYQNDNVVQFAHIAHQTGMLGIAKTVGYTPNSSSGDELRLAEVTTAK</sequence>
<organism evidence="4 5">
    <name type="scientific">Paeniglutamicibacter psychrophenolicus</name>
    <dbReference type="NCBI Taxonomy" id="257454"/>
    <lineage>
        <taxon>Bacteria</taxon>
        <taxon>Bacillati</taxon>
        <taxon>Actinomycetota</taxon>
        <taxon>Actinomycetes</taxon>
        <taxon>Micrococcales</taxon>
        <taxon>Micrococcaceae</taxon>
        <taxon>Paeniglutamicibacter</taxon>
    </lineage>
</organism>
<evidence type="ECO:0000256" key="2">
    <source>
        <dbReference type="SAM" id="SignalP"/>
    </source>
</evidence>
<accession>A0ABS4WBP0</accession>
<proteinExistence type="predicted"/>
<evidence type="ECO:0000313" key="4">
    <source>
        <dbReference type="EMBL" id="MBP2373014.1"/>
    </source>
</evidence>
<dbReference type="PIRSF" id="PIRSF002741">
    <property type="entry name" value="MppA"/>
    <property type="match status" value="1"/>
</dbReference>
<dbReference type="PANTHER" id="PTHR30290:SF38">
    <property type="entry name" value="D,D-DIPEPTIDE-BINDING PERIPLASMIC PROTEIN DDPA-RELATED"/>
    <property type="match status" value="1"/>
</dbReference>
<evidence type="ECO:0000259" key="3">
    <source>
        <dbReference type="Pfam" id="PF00496"/>
    </source>
</evidence>
<name>A0ABS4WBP0_9MICC</name>
<dbReference type="SUPFAM" id="SSF53850">
    <property type="entry name" value="Periplasmic binding protein-like II"/>
    <property type="match status" value="1"/>
</dbReference>
<protein>
    <submittedName>
        <fullName evidence="4">Peptide/nickel transport system substrate-binding protein</fullName>
    </submittedName>
</protein>
<dbReference type="Pfam" id="PF00496">
    <property type="entry name" value="SBP_bac_5"/>
    <property type="match status" value="1"/>
</dbReference>
<dbReference type="PROSITE" id="PS51257">
    <property type="entry name" value="PROKAR_LIPOPROTEIN"/>
    <property type="match status" value="1"/>
</dbReference>